<dbReference type="PROSITE" id="PS50885">
    <property type="entry name" value="HAMP"/>
    <property type="match status" value="2"/>
</dbReference>
<dbReference type="InterPro" id="IPR003660">
    <property type="entry name" value="HAMP_dom"/>
</dbReference>
<dbReference type="Pfam" id="PF05227">
    <property type="entry name" value="CHASE3"/>
    <property type="match status" value="1"/>
</dbReference>
<evidence type="ECO:0000256" key="3">
    <source>
        <dbReference type="ARBA" id="ARBA00029447"/>
    </source>
</evidence>
<evidence type="ECO:0000256" key="1">
    <source>
        <dbReference type="ARBA" id="ARBA00004370"/>
    </source>
</evidence>
<dbReference type="GO" id="GO:0006935">
    <property type="term" value="P:chemotaxis"/>
    <property type="evidence" value="ECO:0007669"/>
    <property type="project" value="UniProtKB-KW"/>
</dbReference>
<comment type="similarity">
    <text evidence="3">Belongs to the methyl-accepting chemotaxis (MCP) protein family.</text>
</comment>
<comment type="caution">
    <text evidence="8">The sequence shown here is derived from an EMBL/GenBank/DDBJ whole genome shotgun (WGS) entry which is preliminary data.</text>
</comment>
<accession>A0A917D8A3</accession>
<dbReference type="Gene3D" id="6.10.340.10">
    <property type="match status" value="1"/>
</dbReference>
<dbReference type="GO" id="GO:0007165">
    <property type="term" value="P:signal transduction"/>
    <property type="evidence" value="ECO:0007669"/>
    <property type="project" value="UniProtKB-KW"/>
</dbReference>
<dbReference type="PROSITE" id="PS50111">
    <property type="entry name" value="CHEMOTAXIS_TRANSDUC_2"/>
    <property type="match status" value="1"/>
</dbReference>
<dbReference type="Gene3D" id="1.10.287.950">
    <property type="entry name" value="Methyl-accepting chemotaxis protein"/>
    <property type="match status" value="1"/>
</dbReference>
<feature type="transmembrane region" description="Helical" evidence="5">
    <location>
        <begin position="12"/>
        <end position="30"/>
    </location>
</feature>
<evidence type="ECO:0000256" key="4">
    <source>
        <dbReference type="PROSITE-ProRule" id="PRU00284"/>
    </source>
</evidence>
<reference evidence="8" key="1">
    <citation type="journal article" date="2014" name="Int. J. Syst. Evol. Microbiol.">
        <title>Complete genome sequence of Corynebacterium casei LMG S-19264T (=DSM 44701T), isolated from a smear-ripened cheese.</title>
        <authorList>
            <consortium name="US DOE Joint Genome Institute (JGI-PGF)"/>
            <person name="Walter F."/>
            <person name="Albersmeier A."/>
            <person name="Kalinowski J."/>
            <person name="Ruckert C."/>
        </authorList>
    </citation>
    <scope>NUCLEOTIDE SEQUENCE</scope>
    <source>
        <strain evidence="8">CGMCC 1.15493</strain>
    </source>
</reference>
<organism evidence="8 9">
    <name type="scientific">Aureimonas glaciei</name>
    <dbReference type="NCBI Taxonomy" id="1776957"/>
    <lineage>
        <taxon>Bacteria</taxon>
        <taxon>Pseudomonadati</taxon>
        <taxon>Pseudomonadota</taxon>
        <taxon>Alphaproteobacteria</taxon>
        <taxon>Hyphomicrobiales</taxon>
        <taxon>Aurantimonadaceae</taxon>
        <taxon>Aureimonas</taxon>
    </lineage>
</organism>
<feature type="transmembrane region" description="Helical" evidence="5">
    <location>
        <begin position="189"/>
        <end position="210"/>
    </location>
</feature>
<evidence type="ECO:0000259" key="7">
    <source>
        <dbReference type="PROSITE" id="PS50885"/>
    </source>
</evidence>
<reference evidence="8" key="2">
    <citation type="submission" date="2020-09" db="EMBL/GenBank/DDBJ databases">
        <authorList>
            <person name="Sun Q."/>
            <person name="Zhou Y."/>
        </authorList>
    </citation>
    <scope>NUCLEOTIDE SEQUENCE</scope>
    <source>
        <strain evidence="8">CGMCC 1.15493</strain>
    </source>
</reference>
<keyword evidence="4" id="KW-0807">Transducer</keyword>
<dbReference type="Pfam" id="PF00015">
    <property type="entry name" value="MCPsignal"/>
    <property type="match status" value="1"/>
</dbReference>
<protein>
    <submittedName>
        <fullName evidence="8">Chemotaxis protein</fullName>
    </submittedName>
</protein>
<dbReference type="RefSeq" id="WP_188849069.1">
    <property type="nucleotide sequence ID" value="NZ_BMJJ01000001.1"/>
</dbReference>
<dbReference type="SUPFAM" id="SSF58104">
    <property type="entry name" value="Methyl-accepting chemotaxis protein (MCP) signaling domain"/>
    <property type="match status" value="1"/>
</dbReference>
<feature type="domain" description="Methyl-accepting transducer" evidence="6">
    <location>
        <begin position="349"/>
        <end position="578"/>
    </location>
</feature>
<dbReference type="InterPro" id="IPR007891">
    <property type="entry name" value="CHASE3"/>
</dbReference>
<keyword evidence="2" id="KW-0145">Chemotaxis</keyword>
<dbReference type="SUPFAM" id="SSF158472">
    <property type="entry name" value="HAMP domain-like"/>
    <property type="match status" value="1"/>
</dbReference>
<dbReference type="Proteomes" id="UP000613160">
    <property type="component" value="Unassembled WGS sequence"/>
</dbReference>
<dbReference type="PANTHER" id="PTHR43531">
    <property type="entry name" value="PROTEIN ICFG"/>
    <property type="match status" value="1"/>
</dbReference>
<dbReference type="GO" id="GO:0005886">
    <property type="term" value="C:plasma membrane"/>
    <property type="evidence" value="ECO:0007669"/>
    <property type="project" value="TreeGrafter"/>
</dbReference>
<evidence type="ECO:0000313" key="9">
    <source>
        <dbReference type="Proteomes" id="UP000613160"/>
    </source>
</evidence>
<feature type="domain" description="HAMP" evidence="7">
    <location>
        <begin position="211"/>
        <end position="264"/>
    </location>
</feature>
<dbReference type="SMART" id="SM00304">
    <property type="entry name" value="HAMP"/>
    <property type="match status" value="3"/>
</dbReference>
<gene>
    <name evidence="8" type="primary">mcpG</name>
    <name evidence="8" type="ORF">GCM10011335_06170</name>
</gene>
<keyword evidence="5" id="KW-0812">Transmembrane</keyword>
<dbReference type="GO" id="GO:0004888">
    <property type="term" value="F:transmembrane signaling receptor activity"/>
    <property type="evidence" value="ECO:0007669"/>
    <property type="project" value="TreeGrafter"/>
</dbReference>
<sequence>MRISDISIAKKIGMAFAIMIIGSAAMGMAVRSNMVTIKQAQSETASDNLIIADTLEARGALTRQENSLRGFIITKDSYYSERVKKHYATFRKHMDAVRQTPGITPARTAVIDKIEADLAAWHKNIADRVLLLAGNEATYPEAVALLGSDAASSYIDPVEEGLDTMKDEERQQITAETAAQDAAFHNAQLVLLLSMGLLIAAAVGLGLLLSRGIASPVILMRDAMQRLAGGDTAIDVPALGRKDEVGQMATAFDQLKHVSMDRERLGALAEEARRADEMRARQAELTSEEYVRAHEFFMAEVATGFQRLASGDLLVRLDKPFAADYEAMRGLFNDSVGKLEEAMGSVVQSITAIRTGLTEISVASNDLAQRTEQQAASLEETVAALSEVTTGVNQTAEGAARAQVGASAAQKNAEKGGEIVARAVAAMAEIEHSSEEIGKIIGVIDEIAFQTNLLALNAGVEAARAGEAGRGFAVVAQEVRGLAQRSAEAAKEIKNLISTSSKQVGEGVELVTASGKSLEEIVAQVGEMSAVVAEIARSAREQAVSLREVSGAADQMDKVTQQNAAMVEETTAAAQTLTDETEDLAALIGRFATRASATTGRSTVTAIPHKPAAARPVVQMRTAGHGGAAAQTSTDSWEEF</sequence>
<dbReference type="PANTHER" id="PTHR43531:SF11">
    <property type="entry name" value="METHYL-ACCEPTING CHEMOTAXIS PROTEIN 3"/>
    <property type="match status" value="1"/>
</dbReference>
<keyword evidence="9" id="KW-1185">Reference proteome</keyword>
<keyword evidence="5" id="KW-0472">Membrane</keyword>
<dbReference type="Pfam" id="PF00672">
    <property type="entry name" value="HAMP"/>
    <property type="match status" value="1"/>
</dbReference>
<dbReference type="SMART" id="SM00283">
    <property type="entry name" value="MA"/>
    <property type="match status" value="1"/>
</dbReference>
<name>A0A917D8A3_9HYPH</name>
<evidence type="ECO:0000256" key="5">
    <source>
        <dbReference type="SAM" id="Phobius"/>
    </source>
</evidence>
<evidence type="ECO:0000256" key="2">
    <source>
        <dbReference type="ARBA" id="ARBA00022500"/>
    </source>
</evidence>
<dbReference type="EMBL" id="BMJJ01000001">
    <property type="protein sequence ID" value="GGD06008.1"/>
    <property type="molecule type" value="Genomic_DNA"/>
</dbReference>
<evidence type="ECO:0000313" key="8">
    <source>
        <dbReference type="EMBL" id="GGD06008.1"/>
    </source>
</evidence>
<dbReference type="CDD" id="cd11386">
    <property type="entry name" value="MCP_signal"/>
    <property type="match status" value="1"/>
</dbReference>
<dbReference type="AlphaFoldDB" id="A0A917D8A3"/>
<dbReference type="CDD" id="cd06225">
    <property type="entry name" value="HAMP"/>
    <property type="match status" value="1"/>
</dbReference>
<dbReference type="InterPro" id="IPR004089">
    <property type="entry name" value="MCPsignal_dom"/>
</dbReference>
<keyword evidence="5" id="KW-1133">Transmembrane helix</keyword>
<feature type="domain" description="HAMP" evidence="7">
    <location>
        <begin position="298"/>
        <end position="344"/>
    </location>
</feature>
<evidence type="ECO:0000259" key="6">
    <source>
        <dbReference type="PROSITE" id="PS50111"/>
    </source>
</evidence>
<dbReference type="FunFam" id="1.10.287.950:FF:000001">
    <property type="entry name" value="Methyl-accepting chemotaxis sensory transducer"/>
    <property type="match status" value="1"/>
</dbReference>
<proteinExistence type="inferred from homology"/>
<comment type="subcellular location">
    <subcellularLocation>
        <location evidence="1">Membrane</location>
    </subcellularLocation>
</comment>
<dbReference type="InterPro" id="IPR051310">
    <property type="entry name" value="MCP_chemotaxis"/>
</dbReference>